<dbReference type="FunFam" id="1.10.10.10:FF:000001">
    <property type="entry name" value="LysR family transcriptional regulator"/>
    <property type="match status" value="1"/>
</dbReference>
<dbReference type="Gene3D" id="3.40.190.290">
    <property type="match status" value="1"/>
</dbReference>
<dbReference type="InterPro" id="IPR000847">
    <property type="entry name" value="LysR_HTH_N"/>
</dbReference>
<evidence type="ECO:0000313" key="7">
    <source>
        <dbReference type="Proteomes" id="UP000055702"/>
    </source>
</evidence>
<evidence type="ECO:0000256" key="2">
    <source>
        <dbReference type="ARBA" id="ARBA00023015"/>
    </source>
</evidence>
<dbReference type="AlphaFoldDB" id="A0A125BE49"/>
<dbReference type="Proteomes" id="UP000055702">
    <property type="component" value="Unassembled WGS sequence"/>
</dbReference>
<feature type="domain" description="HTH lysR-type" evidence="5">
    <location>
        <begin position="1"/>
        <end position="59"/>
    </location>
</feature>
<dbReference type="InterPro" id="IPR058163">
    <property type="entry name" value="LysR-type_TF_proteobact-type"/>
</dbReference>
<dbReference type="GO" id="GO:0006351">
    <property type="term" value="P:DNA-templated transcription"/>
    <property type="evidence" value="ECO:0007669"/>
    <property type="project" value="TreeGrafter"/>
</dbReference>
<comment type="similarity">
    <text evidence="1">Belongs to the LysR transcriptional regulatory family.</text>
</comment>
<dbReference type="Gene3D" id="1.10.10.10">
    <property type="entry name" value="Winged helix-like DNA-binding domain superfamily/Winged helix DNA-binding domain"/>
    <property type="match status" value="1"/>
</dbReference>
<dbReference type="SUPFAM" id="SSF46785">
    <property type="entry name" value="Winged helix' DNA-binding domain"/>
    <property type="match status" value="1"/>
</dbReference>
<dbReference type="GO" id="GO:0043565">
    <property type="term" value="F:sequence-specific DNA binding"/>
    <property type="evidence" value="ECO:0007669"/>
    <property type="project" value="TreeGrafter"/>
</dbReference>
<proteinExistence type="inferred from homology"/>
<dbReference type="CDD" id="cd08422">
    <property type="entry name" value="PBP2_CrgA_like"/>
    <property type="match status" value="1"/>
</dbReference>
<evidence type="ECO:0000259" key="5">
    <source>
        <dbReference type="PROSITE" id="PS50931"/>
    </source>
</evidence>
<dbReference type="EMBL" id="LRDC01000039">
    <property type="protein sequence ID" value="KVX00698.1"/>
    <property type="molecule type" value="Genomic_DNA"/>
</dbReference>
<dbReference type="InterPro" id="IPR005119">
    <property type="entry name" value="LysR_subst-bd"/>
</dbReference>
<evidence type="ECO:0000256" key="4">
    <source>
        <dbReference type="ARBA" id="ARBA00023163"/>
    </source>
</evidence>
<dbReference type="SUPFAM" id="SSF53850">
    <property type="entry name" value="Periplasmic binding protein-like II"/>
    <property type="match status" value="1"/>
</dbReference>
<gene>
    <name evidence="6" type="ORF">AWJ07_20220</name>
</gene>
<dbReference type="RefSeq" id="WP_059746806.1">
    <property type="nucleotide sequence ID" value="NZ_LRDC01000039.1"/>
</dbReference>
<keyword evidence="4" id="KW-0804">Transcription</keyword>
<sequence>MSVTTQLGLFLDVVQQGSFAKAAALHDMDNSSLSKQIKKLESTLGVQLLNRSTRSFALTSAGEEILEQAHILINTLGDIQNIADSYQSEPKGIIRITSSIFFGQHYLQPVISQFMKRYPNVKVTVSLDDRKADIISDHFDVAFRVGRLAESNLIAKKIAKTHFAIVASKNFIESYGMPTTPEQLITLPAVIYSNGESSIDVMRLSQHPQGEQFKNYKMQGNLKVSDVSSMIAAVVDGLGYTMIDLFNLEKPIAEFNLVPLLTNYSLSTMDTGIYAVYPHRKQTLLVSEFIKAVQDYIGTPPFWLSHMPNYKHLYNGSAKP</sequence>
<dbReference type="InterPro" id="IPR036388">
    <property type="entry name" value="WH-like_DNA-bd_sf"/>
</dbReference>
<name>A0A125BE49_SHEFR</name>
<keyword evidence="2" id="KW-0805">Transcription regulation</keyword>
<evidence type="ECO:0000313" key="6">
    <source>
        <dbReference type="EMBL" id="KVX00698.1"/>
    </source>
</evidence>
<dbReference type="PANTHER" id="PTHR30537">
    <property type="entry name" value="HTH-TYPE TRANSCRIPTIONAL REGULATOR"/>
    <property type="match status" value="1"/>
</dbReference>
<protein>
    <submittedName>
        <fullName evidence="6">LysR family transcriptional regulator</fullName>
    </submittedName>
</protein>
<dbReference type="Pfam" id="PF00126">
    <property type="entry name" value="HTH_1"/>
    <property type="match status" value="1"/>
</dbReference>
<keyword evidence="3" id="KW-0238">DNA-binding</keyword>
<comment type="caution">
    <text evidence="6">The sequence shown here is derived from an EMBL/GenBank/DDBJ whole genome shotgun (WGS) entry which is preliminary data.</text>
</comment>
<accession>A0A125BE49</accession>
<dbReference type="GO" id="GO:0003700">
    <property type="term" value="F:DNA-binding transcription factor activity"/>
    <property type="evidence" value="ECO:0007669"/>
    <property type="project" value="InterPro"/>
</dbReference>
<dbReference type="PANTHER" id="PTHR30537:SF35">
    <property type="entry name" value="TRANSCRIPTIONAL REGULATORY PROTEIN"/>
    <property type="match status" value="1"/>
</dbReference>
<evidence type="ECO:0000256" key="1">
    <source>
        <dbReference type="ARBA" id="ARBA00009437"/>
    </source>
</evidence>
<organism evidence="6">
    <name type="scientific">Shewanella frigidimarina</name>
    <dbReference type="NCBI Taxonomy" id="56812"/>
    <lineage>
        <taxon>Bacteria</taxon>
        <taxon>Pseudomonadati</taxon>
        <taxon>Pseudomonadota</taxon>
        <taxon>Gammaproteobacteria</taxon>
        <taxon>Alteromonadales</taxon>
        <taxon>Shewanellaceae</taxon>
        <taxon>Shewanella</taxon>
    </lineage>
</organism>
<dbReference type="Pfam" id="PF03466">
    <property type="entry name" value="LysR_substrate"/>
    <property type="match status" value="1"/>
</dbReference>
<dbReference type="InterPro" id="IPR036390">
    <property type="entry name" value="WH_DNA-bd_sf"/>
</dbReference>
<reference evidence="6 7" key="1">
    <citation type="submission" date="2016-01" db="EMBL/GenBank/DDBJ databases">
        <title>Draft genome of the antarctic isolate Shewanella frigidimarina Ag06-30.</title>
        <authorList>
            <person name="Parmeciano Di Noto G."/>
            <person name="Vazquez S."/>
            <person name="Mac Cormack W."/>
            <person name="Iriarte A."/>
            <person name="Quiroga C."/>
        </authorList>
    </citation>
    <scope>NUCLEOTIDE SEQUENCE [LARGE SCALE GENOMIC DNA]</scope>
    <source>
        <strain evidence="6 7">Ag06-30</strain>
    </source>
</reference>
<dbReference type="PROSITE" id="PS50931">
    <property type="entry name" value="HTH_LYSR"/>
    <property type="match status" value="1"/>
</dbReference>
<evidence type="ECO:0000256" key="3">
    <source>
        <dbReference type="ARBA" id="ARBA00023125"/>
    </source>
</evidence>